<dbReference type="Pfam" id="PF00593">
    <property type="entry name" value="TonB_dep_Rec_b-barrel"/>
    <property type="match status" value="1"/>
</dbReference>
<dbReference type="InterPro" id="IPR012910">
    <property type="entry name" value="Plug_dom"/>
</dbReference>
<dbReference type="Gene3D" id="2.40.170.20">
    <property type="entry name" value="TonB-dependent receptor, beta-barrel domain"/>
    <property type="match status" value="1"/>
</dbReference>
<dbReference type="SUPFAM" id="SSF56935">
    <property type="entry name" value="Porins"/>
    <property type="match status" value="1"/>
</dbReference>
<dbReference type="InterPro" id="IPR000531">
    <property type="entry name" value="Beta-barrel_TonB"/>
</dbReference>
<evidence type="ECO:0000313" key="15">
    <source>
        <dbReference type="EMBL" id="UTJ05253.1"/>
    </source>
</evidence>
<keyword evidence="8 10" id="KW-0472">Membrane</keyword>
<keyword evidence="6" id="KW-0406">Ion transport</keyword>
<keyword evidence="4 10" id="KW-0812">Transmembrane</keyword>
<comment type="subcellular location">
    <subcellularLocation>
        <location evidence="1 10">Cell outer membrane</location>
        <topology evidence="1 10">Multi-pass membrane protein</topology>
    </subcellularLocation>
</comment>
<accession>A0ABY5E2I8</accession>
<evidence type="ECO:0000256" key="3">
    <source>
        <dbReference type="ARBA" id="ARBA00022452"/>
    </source>
</evidence>
<feature type="chain" id="PRO_5045150133" evidence="12">
    <location>
        <begin position="22"/>
        <end position="598"/>
    </location>
</feature>
<dbReference type="PROSITE" id="PS52016">
    <property type="entry name" value="TONB_DEPENDENT_REC_3"/>
    <property type="match status" value="1"/>
</dbReference>
<keyword evidence="9 10" id="KW-0998">Cell outer membrane</keyword>
<keyword evidence="16" id="KW-1185">Reference proteome</keyword>
<name>A0ABY5E2I8_9BACT</name>
<feature type="signal peptide" evidence="12">
    <location>
        <begin position="1"/>
        <end position="21"/>
    </location>
</feature>
<proteinExistence type="inferred from homology"/>
<evidence type="ECO:0000256" key="7">
    <source>
        <dbReference type="ARBA" id="ARBA00023077"/>
    </source>
</evidence>
<evidence type="ECO:0000313" key="16">
    <source>
        <dbReference type="Proteomes" id="UP001060012"/>
    </source>
</evidence>
<feature type="domain" description="TonB-dependent receptor-like beta-barrel" evidence="13">
    <location>
        <begin position="171"/>
        <end position="572"/>
    </location>
</feature>
<dbReference type="Pfam" id="PF07715">
    <property type="entry name" value="Plug"/>
    <property type="match status" value="1"/>
</dbReference>
<dbReference type="PROSITE" id="PS01156">
    <property type="entry name" value="TONB_DEPENDENT_REC_2"/>
    <property type="match status" value="1"/>
</dbReference>
<reference evidence="15" key="1">
    <citation type="submission" date="2022-07" db="EMBL/GenBank/DDBJ databases">
        <title>Arcobacter roscoffensis sp. nov., a marine bacterium isolated from coastal seawater collected from Roscoff, France.</title>
        <authorList>
            <person name="Pascual J."/>
            <person name="Lepeaux C."/>
            <person name="Methner A."/>
            <person name="Overmann J."/>
        </authorList>
    </citation>
    <scope>NUCLEOTIDE SEQUENCE</scope>
    <source>
        <strain evidence="15">ARW1-2F2</strain>
    </source>
</reference>
<evidence type="ECO:0000256" key="11">
    <source>
        <dbReference type="RuleBase" id="RU003357"/>
    </source>
</evidence>
<evidence type="ECO:0000259" key="14">
    <source>
        <dbReference type="Pfam" id="PF07715"/>
    </source>
</evidence>
<feature type="domain" description="TonB-dependent receptor plug" evidence="14">
    <location>
        <begin position="40"/>
        <end position="148"/>
    </location>
</feature>
<dbReference type="InterPro" id="IPR036942">
    <property type="entry name" value="Beta-barrel_TonB_sf"/>
</dbReference>
<evidence type="ECO:0000256" key="10">
    <source>
        <dbReference type="PROSITE-ProRule" id="PRU01360"/>
    </source>
</evidence>
<dbReference type="InterPro" id="IPR039426">
    <property type="entry name" value="TonB-dep_rcpt-like"/>
</dbReference>
<evidence type="ECO:0000256" key="4">
    <source>
        <dbReference type="ARBA" id="ARBA00022692"/>
    </source>
</evidence>
<comment type="similarity">
    <text evidence="10 11">Belongs to the TonB-dependent receptor family.</text>
</comment>
<keyword evidence="15" id="KW-0675">Receptor</keyword>
<dbReference type="Proteomes" id="UP001060012">
    <property type="component" value="Chromosome"/>
</dbReference>
<evidence type="ECO:0000256" key="1">
    <source>
        <dbReference type="ARBA" id="ARBA00004571"/>
    </source>
</evidence>
<dbReference type="EMBL" id="CP100595">
    <property type="protein sequence ID" value="UTJ05253.1"/>
    <property type="molecule type" value="Genomic_DNA"/>
</dbReference>
<evidence type="ECO:0000256" key="9">
    <source>
        <dbReference type="ARBA" id="ARBA00023237"/>
    </source>
</evidence>
<keyword evidence="7 11" id="KW-0798">TonB box</keyword>
<dbReference type="PANTHER" id="PTHR30069">
    <property type="entry name" value="TONB-DEPENDENT OUTER MEMBRANE RECEPTOR"/>
    <property type="match status" value="1"/>
</dbReference>
<protein>
    <submittedName>
        <fullName evidence="15">TonB-dependent receptor</fullName>
    </submittedName>
</protein>
<keyword evidence="3 10" id="KW-1134">Transmembrane beta strand</keyword>
<sequence>MNKKLTTSLVASLLIATNLTANQTLDTITVTSATKSEQSIKDVTSNVEVITSQEIEERHFTTVSEALSTLSGINLISNGGLGKSTSVYVRGIDSEKVLVLIDGVRFNDVSNFTGGADFANLNINNIEQIEVIKGAQSGLWGADATAGVINIITKKPEDGFNGNINVEFGSFQTKKTNTVLSYGTKDYYLETFLNTIDTDGYTAHAQDNTDIDNYEKDGFKSREYGLKAKYNIDDSNSIGFAHKIIDSKVDLDTPSSDNLVNNSEYNYKVSSVNYENFYNDIKTKAHINRTVYDWSYISSSRSDYDGSLTEYGIESTIPYFNEKSFLMVGTNYKDFKKENDINRNYNNKALFVTNSNSFNNNQTIFTQSLRYDNFDKFENKTTGKIGLKHFFTNDLFASTNYGTAYNVPTVTRLYHPSYGNENLVPESSKAFDLTAGYKNFEVTYFKTKIKDLIGWDSGYSNIKGTSTIEGYEASYKKDVLEDLFLGINYTHLDAKDAKGKDLARRAKNLVNLSLDYYGIKKTHINLNGQYVGTRYDKKDKGGIQTGRYTVWNSVVNYDISNDLKTYLKVDNIFNKYYQVANGYATSPRAFYVGLNYKF</sequence>
<keyword evidence="5 12" id="KW-0732">Signal</keyword>
<gene>
    <name evidence="15" type="ORF">NJU99_08210</name>
</gene>
<dbReference type="InterPro" id="IPR010917">
    <property type="entry name" value="TonB_rcpt_CS"/>
</dbReference>
<dbReference type="InterPro" id="IPR037066">
    <property type="entry name" value="Plug_dom_sf"/>
</dbReference>
<evidence type="ECO:0000256" key="2">
    <source>
        <dbReference type="ARBA" id="ARBA00022448"/>
    </source>
</evidence>
<evidence type="ECO:0000259" key="13">
    <source>
        <dbReference type="Pfam" id="PF00593"/>
    </source>
</evidence>
<evidence type="ECO:0000256" key="6">
    <source>
        <dbReference type="ARBA" id="ARBA00023065"/>
    </source>
</evidence>
<keyword evidence="2 10" id="KW-0813">Transport</keyword>
<dbReference type="Gene3D" id="2.170.130.10">
    <property type="entry name" value="TonB-dependent receptor, plug domain"/>
    <property type="match status" value="1"/>
</dbReference>
<evidence type="ECO:0000256" key="12">
    <source>
        <dbReference type="SAM" id="SignalP"/>
    </source>
</evidence>
<organism evidence="15 16">
    <name type="scientific">Arcobacter roscoffensis</name>
    <dbReference type="NCBI Taxonomy" id="2961520"/>
    <lineage>
        <taxon>Bacteria</taxon>
        <taxon>Pseudomonadati</taxon>
        <taxon>Campylobacterota</taxon>
        <taxon>Epsilonproteobacteria</taxon>
        <taxon>Campylobacterales</taxon>
        <taxon>Arcobacteraceae</taxon>
        <taxon>Arcobacter</taxon>
    </lineage>
</organism>
<dbReference type="CDD" id="cd01347">
    <property type="entry name" value="ligand_gated_channel"/>
    <property type="match status" value="1"/>
</dbReference>
<evidence type="ECO:0000256" key="5">
    <source>
        <dbReference type="ARBA" id="ARBA00022729"/>
    </source>
</evidence>
<dbReference type="RefSeq" id="WP_254575434.1">
    <property type="nucleotide sequence ID" value="NZ_CP100595.1"/>
</dbReference>
<dbReference type="PANTHER" id="PTHR30069:SF53">
    <property type="entry name" value="COLICIN I RECEPTOR-RELATED"/>
    <property type="match status" value="1"/>
</dbReference>
<evidence type="ECO:0000256" key="8">
    <source>
        <dbReference type="ARBA" id="ARBA00023136"/>
    </source>
</evidence>